<comment type="caution">
    <text evidence="1">The sequence shown here is derived from an EMBL/GenBank/DDBJ whole genome shotgun (WGS) entry which is preliminary data.</text>
</comment>
<dbReference type="Gene3D" id="2.60.120.380">
    <property type="match status" value="1"/>
</dbReference>
<reference evidence="1 2" key="1">
    <citation type="submission" date="2020-08" db="EMBL/GenBank/DDBJ databases">
        <title>Genomic Encyclopedia of Type Strains, Phase IV (KMG-IV): sequencing the most valuable type-strain genomes for metagenomic binning, comparative biology and taxonomic classification.</title>
        <authorList>
            <person name="Goeker M."/>
        </authorList>
    </citation>
    <scope>NUCLEOTIDE SEQUENCE [LARGE SCALE GENOMIC DNA]</scope>
    <source>
        <strain evidence="1 2">DSM 23562</strain>
    </source>
</reference>
<accession>A0A7W9W640</accession>
<dbReference type="EMBL" id="JACHGW010000001">
    <property type="protein sequence ID" value="MBB6049187.1"/>
    <property type="molecule type" value="Genomic_DNA"/>
</dbReference>
<evidence type="ECO:0000313" key="1">
    <source>
        <dbReference type="EMBL" id="MBB6049187.1"/>
    </source>
</evidence>
<proteinExistence type="predicted"/>
<sequence>MQNKPTLKELTVFGLVAGQTTTLTLTGENLTPSGVTVKGPLQAKLLDTKPNTATVEVIVPAECPPESFELTLVHPKDSPTIKLPVLVAAVKEVTVKKPLSRFDQAFSLVPAPSLAVQTNLDNDQAHLYQLPLKRGEKLEITVTGARSSLSDLDPLVRLRDSQRRMLTLATGRLRVDRRLFFTAPTDGMYFLEIGDAQQRGGPRMLYRLVVRRL</sequence>
<organism evidence="1 2">
    <name type="scientific">Armatimonas rosea</name>
    <dbReference type="NCBI Taxonomy" id="685828"/>
    <lineage>
        <taxon>Bacteria</taxon>
        <taxon>Bacillati</taxon>
        <taxon>Armatimonadota</taxon>
        <taxon>Armatimonadia</taxon>
        <taxon>Armatimonadales</taxon>
        <taxon>Armatimonadaceae</taxon>
        <taxon>Armatimonas</taxon>
    </lineage>
</organism>
<gene>
    <name evidence="1" type="ORF">HNQ39_000949</name>
</gene>
<evidence type="ECO:0000313" key="2">
    <source>
        <dbReference type="Proteomes" id="UP000520814"/>
    </source>
</evidence>
<evidence type="ECO:0008006" key="3">
    <source>
        <dbReference type="Google" id="ProtNLM"/>
    </source>
</evidence>
<dbReference type="RefSeq" id="WP_184192803.1">
    <property type="nucleotide sequence ID" value="NZ_JACHGW010000001.1"/>
</dbReference>
<keyword evidence="2" id="KW-1185">Reference proteome</keyword>
<dbReference type="AlphaFoldDB" id="A0A7W9W640"/>
<name>A0A7W9W640_ARMRO</name>
<dbReference type="Proteomes" id="UP000520814">
    <property type="component" value="Unassembled WGS sequence"/>
</dbReference>
<protein>
    <recommendedName>
        <fullName evidence="3">Peptidase C-terminal archaeal/bacterial domain-containing protein</fullName>
    </recommendedName>
</protein>